<dbReference type="Pfam" id="PF06985">
    <property type="entry name" value="HET"/>
    <property type="match status" value="1"/>
</dbReference>
<dbReference type="PANTHER" id="PTHR33112:SF16">
    <property type="entry name" value="HETEROKARYON INCOMPATIBILITY DOMAIN-CONTAINING PROTEIN"/>
    <property type="match status" value="1"/>
</dbReference>
<name>A0AA40DU37_9PEZI</name>
<evidence type="ECO:0000313" key="3">
    <source>
        <dbReference type="EMBL" id="KAK0716389.1"/>
    </source>
</evidence>
<comment type="caution">
    <text evidence="3">The sequence shown here is derived from an EMBL/GenBank/DDBJ whole genome shotgun (WGS) entry which is preliminary data.</text>
</comment>
<evidence type="ECO:0000256" key="1">
    <source>
        <dbReference type="SAM" id="MobiDB-lite"/>
    </source>
</evidence>
<evidence type="ECO:0000313" key="4">
    <source>
        <dbReference type="Proteomes" id="UP001172102"/>
    </source>
</evidence>
<feature type="region of interest" description="Disordered" evidence="1">
    <location>
        <begin position="30"/>
        <end position="88"/>
    </location>
</feature>
<proteinExistence type="predicted"/>
<dbReference type="AlphaFoldDB" id="A0AA40DU37"/>
<dbReference type="Proteomes" id="UP001172102">
    <property type="component" value="Unassembled WGS sequence"/>
</dbReference>
<accession>A0AA40DU37</accession>
<evidence type="ECO:0000259" key="2">
    <source>
        <dbReference type="Pfam" id="PF06985"/>
    </source>
</evidence>
<protein>
    <submittedName>
        <fullName evidence="3">Heterokaryon incompatibility protein-domain-containing protein</fullName>
    </submittedName>
</protein>
<organism evidence="3 4">
    <name type="scientific">Lasiosphaeris hirsuta</name>
    <dbReference type="NCBI Taxonomy" id="260670"/>
    <lineage>
        <taxon>Eukaryota</taxon>
        <taxon>Fungi</taxon>
        <taxon>Dikarya</taxon>
        <taxon>Ascomycota</taxon>
        <taxon>Pezizomycotina</taxon>
        <taxon>Sordariomycetes</taxon>
        <taxon>Sordariomycetidae</taxon>
        <taxon>Sordariales</taxon>
        <taxon>Lasiosphaeriaceae</taxon>
        <taxon>Lasiosphaeris</taxon>
    </lineage>
</organism>
<reference evidence="3" key="1">
    <citation type="submission" date="2023-06" db="EMBL/GenBank/DDBJ databases">
        <title>Genome-scale phylogeny and comparative genomics of the fungal order Sordariales.</title>
        <authorList>
            <consortium name="Lawrence Berkeley National Laboratory"/>
            <person name="Hensen N."/>
            <person name="Bonometti L."/>
            <person name="Westerberg I."/>
            <person name="Brannstrom I.O."/>
            <person name="Guillou S."/>
            <person name="Cros-Aarteil S."/>
            <person name="Calhoun S."/>
            <person name="Haridas S."/>
            <person name="Kuo A."/>
            <person name="Mondo S."/>
            <person name="Pangilinan J."/>
            <person name="Riley R."/>
            <person name="Labutti K."/>
            <person name="Andreopoulos B."/>
            <person name="Lipzen A."/>
            <person name="Chen C."/>
            <person name="Yanf M."/>
            <person name="Daum C."/>
            <person name="Ng V."/>
            <person name="Clum A."/>
            <person name="Steindorff A."/>
            <person name="Ohm R."/>
            <person name="Martin F."/>
            <person name="Silar P."/>
            <person name="Natvig D."/>
            <person name="Lalanne C."/>
            <person name="Gautier V."/>
            <person name="Ament-Velasquez S.L."/>
            <person name="Kruys A."/>
            <person name="Hutchinson M.I."/>
            <person name="Powell A.J."/>
            <person name="Barry K."/>
            <person name="Miller A.N."/>
            <person name="Grigoriev I.V."/>
            <person name="Debuchy R."/>
            <person name="Gladieux P."/>
            <person name="Thoren M.H."/>
            <person name="Johannesson H."/>
        </authorList>
    </citation>
    <scope>NUCLEOTIDE SEQUENCE</scope>
    <source>
        <strain evidence="3">SMH4607-1</strain>
    </source>
</reference>
<dbReference type="PANTHER" id="PTHR33112">
    <property type="entry name" value="DOMAIN PROTEIN, PUTATIVE-RELATED"/>
    <property type="match status" value="1"/>
</dbReference>
<keyword evidence="4" id="KW-1185">Reference proteome</keyword>
<dbReference type="InterPro" id="IPR010730">
    <property type="entry name" value="HET"/>
</dbReference>
<gene>
    <name evidence="3" type="ORF">B0H67DRAFT_582998</name>
</gene>
<dbReference type="EMBL" id="JAUKUA010000004">
    <property type="protein sequence ID" value="KAK0716389.1"/>
    <property type="molecule type" value="Genomic_DNA"/>
</dbReference>
<feature type="domain" description="Heterokaryon incompatibility" evidence="2">
    <location>
        <begin position="271"/>
        <end position="442"/>
    </location>
</feature>
<sequence length="783" mass="87491">MDIISEIFETLRGLLVRMRASLWRTAIRSTPDELPNSPRPSDLPPTGIAAPNQDAVSPDAVADTNPTGALDRGGNASSRPGLASKRPPCLSCGDLDKDNLDSQPGLWDYGGPTPSLRVLETTSSGCLACKAIVNLIKQHAEMYGTSTRQDAKIKIQETNNVMLVGYVVKPDRGKMERVNYEIYWEFSPTATKVTKSLPWPSIKVARSLAADFSAKEASRIISSWMDECQHKHRCLDVYAASKKLPTRLIDVGDGENPPRLCEPSEGDGWKYIALSHCWGKTGQQPLISDRKNFENWKKCIPMERFPPTFADAVELCRALNIRYLWIDSLCIIQNDRDDWEREAATMTTVYQNAWLTISADGAANSSEGLFSRVGTRKYLPVAVDLAKYDTAIGDNLRCYGRVTDLFGFGRRGDSNEDRQVHRVTDSSKKNEPLRQRAWTFQEWALSPRIVHFCNGEILWGCVEKEGCECQLEMVDRLIPEEQQQPRGVLSRVMEDGRIDRDEAALWRLAVTEYTRRQLTKSRDKLVALSGVAQLIKERERGDDIYIAGLWRSHLPLALLWNARPKDGCELLGKDYAPSWSWAAVSCPIDYEHLILWNSNDVEAVCQVLTAFPGTPDIVANPFGPTRGAFLHVKALLSKVSGRKLWLDRATNIAQVVGAGRPHKPDNIGWRATLQVDVPPLRVGRRWSRRSLRSYPDSYENEEILTEFEFLAIGVNSPQSGGDAVTQILGLALEEAESSGKIKRFTRTGVLSLDLGVNGQGAGIPWKDTLREVFRAAEQEVILV</sequence>